<dbReference type="AlphaFoldDB" id="A0A0L6VDB2"/>
<name>A0A0L6VDB2_9BASI</name>
<reference evidence="1 2" key="1">
    <citation type="submission" date="2015-08" db="EMBL/GenBank/DDBJ databases">
        <title>Next Generation Sequencing and Analysis of the Genome of Puccinia sorghi L Schw, the Causal Agent of Maize Common Rust.</title>
        <authorList>
            <person name="Rochi L."/>
            <person name="Burguener G."/>
            <person name="Darino M."/>
            <person name="Turjanski A."/>
            <person name="Kreff E."/>
            <person name="Dieguez M.J."/>
            <person name="Sacco F."/>
        </authorList>
    </citation>
    <scope>NUCLEOTIDE SEQUENCE [LARGE SCALE GENOMIC DNA]</scope>
    <source>
        <strain evidence="1 2">RO10H11247</strain>
    </source>
</reference>
<organism evidence="1 2">
    <name type="scientific">Puccinia sorghi</name>
    <dbReference type="NCBI Taxonomy" id="27349"/>
    <lineage>
        <taxon>Eukaryota</taxon>
        <taxon>Fungi</taxon>
        <taxon>Dikarya</taxon>
        <taxon>Basidiomycota</taxon>
        <taxon>Pucciniomycotina</taxon>
        <taxon>Pucciniomycetes</taxon>
        <taxon>Pucciniales</taxon>
        <taxon>Pucciniaceae</taxon>
        <taxon>Puccinia</taxon>
    </lineage>
</organism>
<evidence type="ECO:0000313" key="1">
    <source>
        <dbReference type="EMBL" id="KNZ58733.1"/>
    </source>
</evidence>
<protein>
    <submittedName>
        <fullName evidence="1">Uncharacterized protein</fullName>
    </submittedName>
</protein>
<dbReference type="EMBL" id="LAVV01006693">
    <property type="protein sequence ID" value="KNZ58733.1"/>
    <property type="molecule type" value="Genomic_DNA"/>
</dbReference>
<evidence type="ECO:0000313" key="2">
    <source>
        <dbReference type="Proteomes" id="UP000037035"/>
    </source>
</evidence>
<keyword evidence="2" id="KW-1185">Reference proteome</keyword>
<dbReference type="Proteomes" id="UP000037035">
    <property type="component" value="Unassembled WGS sequence"/>
</dbReference>
<comment type="caution">
    <text evidence="1">The sequence shown here is derived from an EMBL/GenBank/DDBJ whole genome shotgun (WGS) entry which is preliminary data.</text>
</comment>
<sequence length="94" mass="10591">MQCQNSPQHFQEEPQDFECLTNFTVYITNKAKSKLNNKVWVPVIPDKPFPISLIASPALKASDFASFEKNFISQCKLTVTNAGVKIQEALETQD</sequence>
<gene>
    <name evidence="1" type="ORF">VP01_1870g1</name>
</gene>
<proteinExistence type="predicted"/>
<accession>A0A0L6VDB2</accession>
<dbReference type="VEuPathDB" id="FungiDB:VP01_1870g1"/>